<evidence type="ECO:0000313" key="2">
    <source>
        <dbReference type="Proteomes" id="UP000664417"/>
    </source>
</evidence>
<dbReference type="EMBL" id="JAFREP010000002">
    <property type="protein sequence ID" value="MBO1317473.1"/>
    <property type="molecule type" value="Genomic_DNA"/>
</dbReference>
<dbReference type="RefSeq" id="WP_207856709.1">
    <property type="nucleotide sequence ID" value="NZ_JAFREP010000002.1"/>
</dbReference>
<sequence length="419" mass="47000">MKALLHNLLIFLVVSLVLGSALRFWPYLVYHAPLQDVRTVNPVLPPSPDDTVFEELRALGSDLHDLKFSGTLDAALRSENAVGFLTDHFEQAQTALAWYRADGAQRLREDAPTRFARIPVLLVGVDPSNTPTALEVFRLHRLLLIYAGQAFQNGQTEEGLDAFRFSLALGDYLLQRPPLERLYLADVVLTEALHFMTEVLPREHLTEELVAAVPSRAELDGALIDAYWLRAVVIANFADDPYKMYKAINPNFNPWVFQIMGGYHRTHTMNMIDEDFLEFQADVAGGIDQVRYGRRLLNTRPSHFFSFNPIGKKFMSVGALVQPDAEEIVVRHGHVIALADMVRLHAALAAQGAAWDGALIEETAARLELRDPFTNAPYRVNQQGLVEVFAPEDPRRQWTVQPAWIMRGMQGPAAAQPKS</sequence>
<evidence type="ECO:0000313" key="1">
    <source>
        <dbReference type="EMBL" id="MBO1317473.1"/>
    </source>
</evidence>
<gene>
    <name evidence="1" type="ORF">J3U88_03305</name>
</gene>
<reference evidence="1" key="1">
    <citation type="submission" date="2021-03" db="EMBL/GenBank/DDBJ databases">
        <authorList>
            <person name="Wang G."/>
        </authorList>
    </citation>
    <scope>NUCLEOTIDE SEQUENCE</scope>
    <source>
        <strain evidence="1">KCTC 12899</strain>
    </source>
</reference>
<keyword evidence="2" id="KW-1185">Reference proteome</keyword>
<comment type="caution">
    <text evidence="1">The sequence shown here is derived from an EMBL/GenBank/DDBJ whole genome shotgun (WGS) entry which is preliminary data.</text>
</comment>
<protein>
    <submittedName>
        <fullName evidence="1">Uncharacterized protein</fullName>
    </submittedName>
</protein>
<accession>A0A8J7U2P1</accession>
<dbReference type="AlphaFoldDB" id="A0A8J7U2P1"/>
<name>A0A8J7U2P1_9BACT</name>
<organism evidence="1 2">
    <name type="scientific">Acanthopleuribacter pedis</name>
    <dbReference type="NCBI Taxonomy" id="442870"/>
    <lineage>
        <taxon>Bacteria</taxon>
        <taxon>Pseudomonadati</taxon>
        <taxon>Acidobacteriota</taxon>
        <taxon>Holophagae</taxon>
        <taxon>Acanthopleuribacterales</taxon>
        <taxon>Acanthopleuribacteraceae</taxon>
        <taxon>Acanthopleuribacter</taxon>
    </lineage>
</organism>
<proteinExistence type="predicted"/>
<dbReference type="Proteomes" id="UP000664417">
    <property type="component" value="Unassembled WGS sequence"/>
</dbReference>